<evidence type="ECO:0000256" key="2">
    <source>
        <dbReference type="SAM" id="MobiDB-lite"/>
    </source>
</evidence>
<dbReference type="Pfam" id="PF01477">
    <property type="entry name" value="PLAT"/>
    <property type="match status" value="8"/>
</dbReference>
<feature type="domain" description="PLAT" evidence="3">
    <location>
        <begin position="34"/>
        <end position="152"/>
    </location>
</feature>
<dbReference type="Gene3D" id="2.40.180.10">
    <property type="entry name" value="Catalase core domain"/>
    <property type="match status" value="3"/>
</dbReference>
<dbReference type="CDD" id="cd01756">
    <property type="entry name" value="PLAT_repeat"/>
    <property type="match status" value="2"/>
</dbReference>
<evidence type="ECO:0000256" key="1">
    <source>
        <dbReference type="PROSITE-ProRule" id="PRU00152"/>
    </source>
</evidence>
<dbReference type="PANTHER" id="PTHR45901">
    <property type="entry name" value="PROTEIN CBG12474"/>
    <property type="match status" value="1"/>
</dbReference>
<feature type="domain" description="PLAT" evidence="3">
    <location>
        <begin position="406"/>
        <end position="520"/>
    </location>
</feature>
<feature type="domain" description="PLAT" evidence="3">
    <location>
        <begin position="1082"/>
        <end position="1198"/>
    </location>
</feature>
<feature type="compositionally biased region" description="Basic and acidic residues" evidence="2">
    <location>
        <begin position="1880"/>
        <end position="1895"/>
    </location>
</feature>
<feature type="compositionally biased region" description="Polar residues" evidence="2">
    <location>
        <begin position="1377"/>
        <end position="1388"/>
    </location>
</feature>
<dbReference type="PANTHER" id="PTHR45901:SF7">
    <property type="entry name" value="OXYGEN-REGULATED PROTEIN 1"/>
    <property type="match status" value="1"/>
</dbReference>
<feature type="domain" description="PLAT" evidence="3">
    <location>
        <begin position="164"/>
        <end position="283"/>
    </location>
</feature>
<feature type="domain" description="PLAT" evidence="3">
    <location>
        <begin position="1604"/>
        <end position="1723"/>
    </location>
</feature>
<dbReference type="SUPFAM" id="SSF49723">
    <property type="entry name" value="Lipase/lipooxygenase domain (PLAT/LH2 domain)"/>
    <property type="match status" value="12"/>
</dbReference>
<feature type="region of interest" description="Disordered" evidence="2">
    <location>
        <begin position="285"/>
        <end position="322"/>
    </location>
</feature>
<feature type="compositionally biased region" description="Polar residues" evidence="2">
    <location>
        <begin position="1305"/>
        <end position="1321"/>
    </location>
</feature>
<feature type="region of interest" description="Disordered" evidence="2">
    <location>
        <begin position="1302"/>
        <end position="1538"/>
    </location>
</feature>
<feature type="compositionally biased region" description="Basic and acidic residues" evidence="2">
    <location>
        <begin position="1337"/>
        <end position="1376"/>
    </location>
</feature>
<feature type="domain" description="PLAT" evidence="3">
    <location>
        <begin position="548"/>
        <end position="659"/>
    </location>
</feature>
<dbReference type="InterPro" id="IPR001024">
    <property type="entry name" value="PLAT/LH2_dom"/>
</dbReference>
<feature type="compositionally biased region" description="Basic and acidic residues" evidence="2">
    <location>
        <begin position="1406"/>
        <end position="1454"/>
    </location>
</feature>
<feature type="domain" description="PLAT" evidence="3">
    <location>
        <begin position="671"/>
        <end position="788"/>
    </location>
</feature>
<gene>
    <name evidence="4" type="ORF">CGI_10025946</name>
</gene>
<dbReference type="InParanoid" id="K1RV44"/>
<feature type="domain" description="PLAT" evidence="3">
    <location>
        <begin position="942"/>
        <end position="1057"/>
    </location>
</feature>
<organism evidence="4">
    <name type="scientific">Magallana gigas</name>
    <name type="common">Pacific oyster</name>
    <name type="synonym">Crassostrea gigas</name>
    <dbReference type="NCBI Taxonomy" id="29159"/>
    <lineage>
        <taxon>Eukaryota</taxon>
        <taxon>Metazoa</taxon>
        <taxon>Spiralia</taxon>
        <taxon>Lophotrochozoa</taxon>
        <taxon>Mollusca</taxon>
        <taxon>Bivalvia</taxon>
        <taxon>Autobranchia</taxon>
        <taxon>Pteriomorphia</taxon>
        <taxon>Ostreida</taxon>
        <taxon>Ostreoidea</taxon>
        <taxon>Ostreidae</taxon>
        <taxon>Magallana</taxon>
    </lineage>
</organism>
<dbReference type="InterPro" id="IPR052970">
    <property type="entry name" value="Inner_ear_hair_cell_LOXHD"/>
</dbReference>
<feature type="compositionally biased region" description="Polar residues" evidence="2">
    <location>
        <begin position="1826"/>
        <end position="1838"/>
    </location>
</feature>
<feature type="compositionally biased region" description="Basic and acidic residues" evidence="2">
    <location>
        <begin position="1766"/>
        <end position="1785"/>
    </location>
</feature>
<proteinExistence type="predicted"/>
<dbReference type="Gene3D" id="2.60.60.20">
    <property type="entry name" value="PLAT/LH2 domain"/>
    <property type="match status" value="9"/>
</dbReference>
<feature type="compositionally biased region" description="Polar residues" evidence="2">
    <location>
        <begin position="1794"/>
        <end position="1804"/>
    </location>
</feature>
<dbReference type="HOGENOM" id="CLU_000717_0_0_1"/>
<dbReference type="PRINTS" id="PR01217">
    <property type="entry name" value="PRICHEXTENSN"/>
</dbReference>
<feature type="compositionally biased region" description="Basic and acidic residues" evidence="2">
    <location>
        <begin position="1840"/>
        <end position="1866"/>
    </location>
</feature>
<feature type="compositionally biased region" description="Basic and acidic residues" evidence="2">
    <location>
        <begin position="1500"/>
        <end position="1529"/>
    </location>
</feature>
<feature type="compositionally biased region" description="Basic and acidic residues" evidence="2">
    <location>
        <begin position="285"/>
        <end position="298"/>
    </location>
</feature>
<dbReference type="EMBL" id="JH817665">
    <property type="protein sequence ID" value="EKC38591.1"/>
    <property type="molecule type" value="Genomic_DNA"/>
</dbReference>
<accession>K1RV44</accession>
<evidence type="ECO:0000313" key="4">
    <source>
        <dbReference type="EMBL" id="EKC38591.1"/>
    </source>
</evidence>
<feature type="domain" description="PLAT" evidence="3">
    <location>
        <begin position="806"/>
        <end position="932"/>
    </location>
</feature>
<dbReference type="PROSITE" id="PS50095">
    <property type="entry name" value="PLAT"/>
    <property type="match status" value="9"/>
</dbReference>
<feature type="region of interest" description="Disordered" evidence="2">
    <location>
        <begin position="1734"/>
        <end position="1895"/>
    </location>
</feature>
<dbReference type="InterPro" id="IPR036392">
    <property type="entry name" value="PLAT/LH2_dom_sf"/>
</dbReference>
<feature type="compositionally biased region" description="Basic and acidic residues" evidence="2">
    <location>
        <begin position="1806"/>
        <end position="1825"/>
    </location>
</feature>
<dbReference type="SMART" id="SM00308">
    <property type="entry name" value="LH2"/>
    <property type="match status" value="3"/>
</dbReference>
<sequence>MTTRALTQPGTWTRSLSVQRKLQTKTTGSTVAGGEFSLSVKTCEDSSPSGGGKVDLAVYGEKGKSEDITLTAPSPGDKLFEPGNIDSFTINVGEIGDLYKIRVSREDLHTWNAWHLEEVKLQDLDTSEVFIIHCDRWLSREKDDFDLTREFPITHKNKTPPEVHQYEVEVITGNHWAAETDADLFVTIFGVKGDSGRRKLYHSYQEGDKFQRGKVDRFLFEAVSLGDLSQVQIGHDSLGHGAGVYIESVTVTDKTVPGVQYVFPCQGWLDEREGDKRTWRLLSLSEKRDPSKMPPQRDFRKKSKGKWSVTVKTSEDQDSGTSAQVSLIGFGTRGQSQKQPLGSGQQDQSEFRPGAISEFNVELVDVDTDEYHRIHVNRWFSTGDDDRQTSREFSVSRPGEMPLPVCQYVILVQTALTSDPAASEGQVSINIQGEYGDTGERKLSGKSPWKPGEEASFIIESVSLGALTKIKLQFEGQGVSWLVDRVRIFEKPTAICQTVFNCHSLLDSREGSGSVSREFPATAVQPSDVPNKVVERFYGDISPLVSKGRWRILVECGKDGTEDDVFLMVYGIKGQSTPHHINKTEKLTPGALLISDLNVGDIGAIFKIQLYIGGNPIGTPWSLNKLKLKDADTNQLFVFTHNKLIECTPDNPTGVVELPAVRPDLAPLREDEYILYVSTGNQDLADTEADVSCNLIGEWGSTGSRLLAKSTNQVPFKMGQVDEFKIRGLELGGLKEVVVSHAEQGRGRGWLCDRVVVKSALSSTLRVFPCNRWLDTGCEDRQLVRHLKPIGQMPVSSPPVTGKSKGRWNCTVKTADIDQLPDVAKNRSSKSREVSLMIYGSESVQGPIELISSGSEAFLPGQTDTFSELDVGEVGNIQKIRVCAGYEKDPDTVWTVEKVSLEDCDTGEVLEFDFSRWVGELGGDIRKELPVIKMGKGIQQVLPYQVQVFTSDEEMDSGTESHVFITLYGRDSDTGRRHLHLNNRKSFQTGQVDTFVVEAVDLGGLEKIVIAKGPGSPWLLEKVVVKESEFSAEQYNFNHKKWIGSKETTKTEVEETIRLSGTQPSSVVIPADRVKNLPQSNGAWKISTETGGQKGGVPLDLVVTFIGNEGESELCPLRSNRENAFQIGQTDVCEIKFAADIGELYKLRLGYLDNTKKKGWLLRRIKCEDSSTGNMFTFDLNDWVAVDEKSDGWREIPVHWPALPRPKVLKYQVITYLGDVHQPGTEANVFVCLYGSLGSSGKRLLKHSLTNKDRFTQDQVSQVLSLQEITLTEDDGWLDEGEEDGKIERTLLLSDETLLEEDLSPTQVKSPSPSPTQQVKSPSPAPRQKSKTPTPAPREKTKTPTPIMREKSKTPTPALREKTKTPTPTPREKSKLTDPTPQENTKTPSPTPRDKVDSVSPVPVVSDEKESPKMESSKPADKPESPEPHSEKPVSPEPEKMPEPEKSPEPHKTDSPLPSNNKLASNPEESSEEQIKSQSKPDETSTKPEEESKMEEEQERESAENLEKSQDKEAELKTEEAEKTEEDAKPISPPPQEGSVKVFVTTMSAPDSGTNDHVTLTVYGDAGNSGPLSLGEPDKGYFQPGQTDEFLVNFDSEELGGILRHYVVMVETGTEENSGTDATVHITLFGTLGDSGKRYLVNNKEQNKKFRTGKVDTFIVEAVDLGRLENIIIGHDGKGEESAWFLEKVSVKEGADAKHKYIFTYGSWLQDNKDYGVVEVELYMDRMEKENSVLQKQDLNTVEDTQRSNEELEDTGDVNGDLGNKQGEDTNRSMEDIVTNGKEDQNREDEDPNQTENITSNADQNKVMENKTEDNRELNEDRTDGKSPSNEQNSVSQDQNGERNEQGGEEIKASLEDQNKANEDTNGKNTNVGSEGIKTPSDDPSKVNEDKGEEN</sequence>
<evidence type="ECO:0000259" key="3">
    <source>
        <dbReference type="PROSITE" id="PS50095"/>
    </source>
</evidence>
<feature type="compositionally biased region" description="Polar residues" evidence="2">
    <location>
        <begin position="1734"/>
        <end position="1743"/>
    </location>
</feature>
<protein>
    <submittedName>
        <fullName evidence="4">Lipoxygenase-like protein domain-containing protein 1</fullName>
    </submittedName>
</protein>
<name>K1RV44_MAGGI</name>
<reference evidence="4" key="1">
    <citation type="journal article" date="2012" name="Nature">
        <title>The oyster genome reveals stress adaptation and complexity of shell formation.</title>
        <authorList>
            <person name="Zhang G."/>
            <person name="Fang X."/>
            <person name="Guo X."/>
            <person name="Li L."/>
            <person name="Luo R."/>
            <person name="Xu F."/>
            <person name="Yang P."/>
            <person name="Zhang L."/>
            <person name="Wang X."/>
            <person name="Qi H."/>
            <person name="Xiong Z."/>
            <person name="Que H."/>
            <person name="Xie Y."/>
            <person name="Holland P.W."/>
            <person name="Paps J."/>
            <person name="Zhu Y."/>
            <person name="Wu F."/>
            <person name="Chen Y."/>
            <person name="Wang J."/>
            <person name="Peng C."/>
            <person name="Meng J."/>
            <person name="Yang L."/>
            <person name="Liu J."/>
            <person name="Wen B."/>
            <person name="Zhang N."/>
            <person name="Huang Z."/>
            <person name="Zhu Q."/>
            <person name="Feng Y."/>
            <person name="Mount A."/>
            <person name="Hedgecock D."/>
            <person name="Xu Z."/>
            <person name="Liu Y."/>
            <person name="Domazet-Loso T."/>
            <person name="Du Y."/>
            <person name="Sun X."/>
            <person name="Zhang S."/>
            <person name="Liu B."/>
            <person name="Cheng P."/>
            <person name="Jiang X."/>
            <person name="Li J."/>
            <person name="Fan D."/>
            <person name="Wang W."/>
            <person name="Fu W."/>
            <person name="Wang T."/>
            <person name="Wang B."/>
            <person name="Zhang J."/>
            <person name="Peng Z."/>
            <person name="Li Y."/>
            <person name="Li N."/>
            <person name="Wang J."/>
            <person name="Chen M."/>
            <person name="He Y."/>
            <person name="Tan F."/>
            <person name="Song X."/>
            <person name="Zheng Q."/>
            <person name="Huang R."/>
            <person name="Yang H."/>
            <person name="Du X."/>
            <person name="Chen L."/>
            <person name="Yang M."/>
            <person name="Gaffney P.M."/>
            <person name="Wang S."/>
            <person name="Luo L."/>
            <person name="She Z."/>
            <person name="Ming Y."/>
            <person name="Huang W."/>
            <person name="Zhang S."/>
            <person name="Huang B."/>
            <person name="Zhang Y."/>
            <person name="Qu T."/>
            <person name="Ni P."/>
            <person name="Miao G."/>
            <person name="Wang J."/>
            <person name="Wang Q."/>
            <person name="Steinberg C.E."/>
            <person name="Wang H."/>
            <person name="Li N."/>
            <person name="Qian L."/>
            <person name="Zhang G."/>
            <person name="Li Y."/>
            <person name="Yang H."/>
            <person name="Liu X."/>
            <person name="Wang J."/>
            <person name="Yin Y."/>
            <person name="Wang J."/>
        </authorList>
    </citation>
    <scope>NUCLEOTIDE SEQUENCE [LARGE SCALE GENOMIC DNA]</scope>
    <source>
        <strain evidence="4">05x7-T-G4-1.051#20</strain>
    </source>
</reference>
<comment type="caution">
    <text evidence="1">Lacks conserved residue(s) required for the propagation of feature annotation.</text>
</comment>
<feature type="compositionally biased region" description="Basic and acidic residues" evidence="2">
    <location>
        <begin position="1473"/>
        <end position="1491"/>
    </location>
</feature>